<evidence type="ECO:0000256" key="1">
    <source>
        <dbReference type="ARBA" id="ARBA00005801"/>
    </source>
</evidence>
<name>A0A0F9SZY1_9ZZZZ</name>
<proteinExistence type="inferred from homology"/>
<feature type="transmembrane region" description="Helical" evidence="2">
    <location>
        <begin position="130"/>
        <end position="148"/>
    </location>
</feature>
<keyword evidence="2" id="KW-0812">Transmembrane</keyword>
<evidence type="ECO:0000256" key="2">
    <source>
        <dbReference type="SAM" id="Phobius"/>
    </source>
</evidence>
<feature type="transmembrane region" description="Helical" evidence="2">
    <location>
        <begin position="55"/>
        <end position="74"/>
    </location>
</feature>
<reference evidence="4" key="1">
    <citation type="journal article" date="2015" name="Nature">
        <title>Complex archaea that bridge the gap between prokaryotes and eukaryotes.</title>
        <authorList>
            <person name="Spang A."/>
            <person name="Saw J.H."/>
            <person name="Jorgensen S.L."/>
            <person name="Zaremba-Niedzwiedzka K."/>
            <person name="Martijn J."/>
            <person name="Lind A.E."/>
            <person name="van Eijk R."/>
            <person name="Schleper C."/>
            <person name="Guy L."/>
            <person name="Ettema T.J."/>
        </authorList>
    </citation>
    <scope>NUCLEOTIDE SEQUENCE</scope>
</reference>
<comment type="caution">
    <text evidence="4">The sequence shown here is derived from an EMBL/GenBank/DDBJ whole genome shotgun (WGS) entry which is preliminary data.</text>
</comment>
<organism evidence="4">
    <name type="scientific">marine sediment metagenome</name>
    <dbReference type="NCBI Taxonomy" id="412755"/>
    <lineage>
        <taxon>unclassified sequences</taxon>
        <taxon>metagenomes</taxon>
        <taxon>ecological metagenomes</taxon>
    </lineage>
</organism>
<accession>A0A0F9SZY1</accession>
<dbReference type="PANTHER" id="PTHR30487:SF0">
    <property type="entry name" value="PREPILIN LEADER PEPTIDASE_N-METHYLTRANSFERASE-RELATED"/>
    <property type="match status" value="1"/>
</dbReference>
<gene>
    <name evidence="4" type="ORF">LCGC14_0454850</name>
</gene>
<sequence>MPVFILSSIILILTLGQLVRIDLREHRLPDHYTLPLIWAGLGTNALAQRALPTEAIWGAILGYVVFWLIGAVYFRSRGQEGLGLGDAKLLSAAGAWVGVLALPWVVLLSALGALGYAVLSGHGRKERLAFGPWIAGALLLIWFGKGLFSGV</sequence>
<comment type="similarity">
    <text evidence="1">Belongs to the peptidase A24 family.</text>
</comment>
<dbReference type="Pfam" id="PF01478">
    <property type="entry name" value="Peptidase_A24"/>
    <property type="match status" value="1"/>
</dbReference>
<dbReference type="AlphaFoldDB" id="A0A0F9SZY1"/>
<dbReference type="InterPro" id="IPR000045">
    <property type="entry name" value="Prepilin_IV_endopep_pep"/>
</dbReference>
<dbReference type="Gene3D" id="1.20.120.1220">
    <property type="match status" value="1"/>
</dbReference>
<dbReference type="InterPro" id="IPR014032">
    <property type="entry name" value="Peptidase_A24A_bac"/>
</dbReference>
<dbReference type="EMBL" id="LAZR01000458">
    <property type="protein sequence ID" value="KKN68112.1"/>
    <property type="molecule type" value="Genomic_DNA"/>
</dbReference>
<keyword evidence="2" id="KW-0472">Membrane</keyword>
<feature type="domain" description="Prepilin type IV endopeptidase peptidase" evidence="3">
    <location>
        <begin position="9"/>
        <end position="117"/>
    </location>
</feature>
<dbReference type="GO" id="GO:0005886">
    <property type="term" value="C:plasma membrane"/>
    <property type="evidence" value="ECO:0007669"/>
    <property type="project" value="TreeGrafter"/>
</dbReference>
<keyword evidence="2" id="KW-1133">Transmembrane helix</keyword>
<dbReference type="GO" id="GO:0006465">
    <property type="term" value="P:signal peptide processing"/>
    <property type="evidence" value="ECO:0007669"/>
    <property type="project" value="TreeGrafter"/>
</dbReference>
<evidence type="ECO:0000313" key="4">
    <source>
        <dbReference type="EMBL" id="KKN68112.1"/>
    </source>
</evidence>
<feature type="transmembrane region" description="Helical" evidence="2">
    <location>
        <begin position="95"/>
        <end position="118"/>
    </location>
</feature>
<dbReference type="InterPro" id="IPR050882">
    <property type="entry name" value="Prepilin_peptidase/N-MTase"/>
</dbReference>
<dbReference type="PANTHER" id="PTHR30487">
    <property type="entry name" value="TYPE 4 PREPILIN-LIKE PROTEINS LEADER PEPTIDE-PROCESSING ENZYME"/>
    <property type="match status" value="1"/>
</dbReference>
<evidence type="ECO:0000259" key="3">
    <source>
        <dbReference type="Pfam" id="PF01478"/>
    </source>
</evidence>
<protein>
    <recommendedName>
        <fullName evidence="3">Prepilin type IV endopeptidase peptidase domain-containing protein</fullName>
    </recommendedName>
</protein>
<dbReference type="PRINTS" id="PR00864">
    <property type="entry name" value="PREPILNPTASE"/>
</dbReference>
<dbReference type="GO" id="GO:0004190">
    <property type="term" value="F:aspartic-type endopeptidase activity"/>
    <property type="evidence" value="ECO:0007669"/>
    <property type="project" value="InterPro"/>
</dbReference>